<evidence type="ECO:0000313" key="2">
    <source>
        <dbReference type="Proteomes" id="UP001190700"/>
    </source>
</evidence>
<keyword evidence="2" id="KW-1185">Reference proteome</keyword>
<organism evidence="1 2">
    <name type="scientific">Cymbomonas tetramitiformis</name>
    <dbReference type="NCBI Taxonomy" id="36881"/>
    <lineage>
        <taxon>Eukaryota</taxon>
        <taxon>Viridiplantae</taxon>
        <taxon>Chlorophyta</taxon>
        <taxon>Pyramimonadophyceae</taxon>
        <taxon>Pyramimonadales</taxon>
        <taxon>Pyramimonadaceae</taxon>
        <taxon>Cymbomonas</taxon>
    </lineage>
</organism>
<comment type="caution">
    <text evidence="1">The sequence shown here is derived from an EMBL/GenBank/DDBJ whole genome shotgun (WGS) entry which is preliminary data.</text>
</comment>
<reference evidence="1 2" key="1">
    <citation type="journal article" date="2015" name="Genome Biol. Evol.">
        <title>Comparative Genomics of a Bacterivorous Green Alga Reveals Evolutionary Causalities and Consequences of Phago-Mixotrophic Mode of Nutrition.</title>
        <authorList>
            <person name="Burns J.A."/>
            <person name="Paasch A."/>
            <person name="Narechania A."/>
            <person name="Kim E."/>
        </authorList>
    </citation>
    <scope>NUCLEOTIDE SEQUENCE [LARGE SCALE GENOMIC DNA]</scope>
    <source>
        <strain evidence="1 2">PLY_AMNH</strain>
    </source>
</reference>
<protein>
    <submittedName>
        <fullName evidence="1">Uncharacterized protein</fullName>
    </submittedName>
</protein>
<dbReference type="AlphaFoldDB" id="A0AAE0C3Y6"/>
<name>A0AAE0C3Y6_9CHLO</name>
<evidence type="ECO:0000313" key="1">
    <source>
        <dbReference type="EMBL" id="KAK3246897.1"/>
    </source>
</evidence>
<dbReference type="Proteomes" id="UP001190700">
    <property type="component" value="Unassembled WGS sequence"/>
</dbReference>
<dbReference type="EMBL" id="LGRX02029380">
    <property type="protein sequence ID" value="KAK3246897.1"/>
    <property type="molecule type" value="Genomic_DNA"/>
</dbReference>
<gene>
    <name evidence="1" type="ORF">CYMTET_43586</name>
</gene>
<accession>A0AAE0C3Y6</accession>
<proteinExistence type="predicted"/>
<sequence length="197" mass="22662">MAVNPWGDEYEDGSWSQQRLFVDRTSYARLCKLYGEDEELILEAGFVCVTFARCGEEKDVLETELLWPDFTLVDQKIDKETKVASDTWATRARWKKDGDLVVPPDCQAHRDAGRYTMVAVQETLNAQQDYPTGVVTGTLMWDRKGHQFCVLSEKTRVQWELMEMMVRHTMGDDAHMAPMGSVTGEFPLPFRYSECED</sequence>